<sequence>MPLVKLPEVELLWRQLILLYRMGRRGGAQLAHLALDPQHRNGGQLMIACCRQPVQAATAHQLHVPAVGSSGSTVAPTGVTKHADAEASTPS</sequence>
<name>A0A0F7S2K2_9BASI</name>
<dbReference type="EMBL" id="CCFA01001274">
    <property type="protein sequence ID" value="CDW97152.1"/>
    <property type="molecule type" value="Genomic_DNA"/>
</dbReference>
<feature type="region of interest" description="Disordered" evidence="1">
    <location>
        <begin position="67"/>
        <end position="91"/>
    </location>
</feature>
<evidence type="ECO:0000256" key="1">
    <source>
        <dbReference type="SAM" id="MobiDB-lite"/>
    </source>
</evidence>
<reference evidence="3" key="1">
    <citation type="submission" date="2014-06" db="EMBL/GenBank/DDBJ databases">
        <authorList>
            <person name="Berkman P.J."/>
        </authorList>
    </citation>
    <scope>NUCLEOTIDE SEQUENCE [LARGE SCALE GENOMIC DNA]</scope>
</reference>
<proteinExistence type="predicted"/>
<gene>
    <name evidence="2" type="primary">SSCI24510.1</name>
</gene>
<organism evidence="2 3">
    <name type="scientific">Sporisorium scitamineum</name>
    <dbReference type="NCBI Taxonomy" id="49012"/>
    <lineage>
        <taxon>Eukaryota</taxon>
        <taxon>Fungi</taxon>
        <taxon>Dikarya</taxon>
        <taxon>Basidiomycota</taxon>
        <taxon>Ustilaginomycotina</taxon>
        <taxon>Ustilaginomycetes</taxon>
        <taxon>Ustilaginales</taxon>
        <taxon>Ustilaginaceae</taxon>
        <taxon>Sporisorium</taxon>
    </lineage>
</organism>
<dbReference type="Proteomes" id="UP000242770">
    <property type="component" value="Unassembled WGS sequence"/>
</dbReference>
<protein>
    <submittedName>
        <fullName evidence="2">Uncharacterized protein</fullName>
    </submittedName>
</protein>
<dbReference type="AlphaFoldDB" id="A0A0F7S2K2"/>
<evidence type="ECO:0000313" key="2">
    <source>
        <dbReference type="EMBL" id="CDW97152.1"/>
    </source>
</evidence>
<keyword evidence="3" id="KW-1185">Reference proteome</keyword>
<evidence type="ECO:0000313" key="3">
    <source>
        <dbReference type="Proteomes" id="UP000242770"/>
    </source>
</evidence>
<accession>A0A0F7S2K2</accession>